<dbReference type="SUPFAM" id="SSF56672">
    <property type="entry name" value="DNA/RNA polymerases"/>
    <property type="match status" value="1"/>
</dbReference>
<dbReference type="Proteomes" id="UP000265520">
    <property type="component" value="Unassembled WGS sequence"/>
</dbReference>
<evidence type="ECO:0000313" key="2">
    <source>
        <dbReference type="Proteomes" id="UP000265520"/>
    </source>
</evidence>
<name>A0A392P7T8_9FABA</name>
<dbReference type="CDD" id="cd09272">
    <property type="entry name" value="RNase_HI_RT_Ty1"/>
    <property type="match status" value="1"/>
</dbReference>
<dbReference type="InterPro" id="IPR043502">
    <property type="entry name" value="DNA/RNA_pol_sf"/>
</dbReference>
<dbReference type="PANTHER" id="PTHR11439:SF498">
    <property type="entry name" value="DNAK FAMILY PROTEIN"/>
    <property type="match status" value="1"/>
</dbReference>
<dbReference type="EMBL" id="LXQA010065771">
    <property type="protein sequence ID" value="MCI07539.1"/>
    <property type="molecule type" value="Genomic_DNA"/>
</dbReference>
<evidence type="ECO:0000313" key="1">
    <source>
        <dbReference type="EMBL" id="MCI07539.1"/>
    </source>
</evidence>
<dbReference type="PANTHER" id="PTHR11439">
    <property type="entry name" value="GAG-POL-RELATED RETROTRANSPOSON"/>
    <property type="match status" value="1"/>
</dbReference>
<gene>
    <name evidence="1" type="ORF">A2U01_0028608</name>
</gene>
<proteinExistence type="predicted"/>
<reference evidence="1 2" key="1">
    <citation type="journal article" date="2018" name="Front. Plant Sci.">
        <title>Red Clover (Trifolium pratense) and Zigzag Clover (T. medium) - A Picture of Genomic Similarities and Differences.</title>
        <authorList>
            <person name="Dluhosova J."/>
            <person name="Istvanek J."/>
            <person name="Nedelnik J."/>
            <person name="Repkova J."/>
        </authorList>
    </citation>
    <scope>NUCLEOTIDE SEQUENCE [LARGE SCALE GENOMIC DNA]</scope>
    <source>
        <strain evidence="2">cv. 10/8</strain>
        <tissue evidence="1">Leaf</tissue>
    </source>
</reference>
<organism evidence="1 2">
    <name type="scientific">Trifolium medium</name>
    <dbReference type="NCBI Taxonomy" id="97028"/>
    <lineage>
        <taxon>Eukaryota</taxon>
        <taxon>Viridiplantae</taxon>
        <taxon>Streptophyta</taxon>
        <taxon>Embryophyta</taxon>
        <taxon>Tracheophyta</taxon>
        <taxon>Spermatophyta</taxon>
        <taxon>Magnoliopsida</taxon>
        <taxon>eudicotyledons</taxon>
        <taxon>Gunneridae</taxon>
        <taxon>Pentapetalae</taxon>
        <taxon>rosids</taxon>
        <taxon>fabids</taxon>
        <taxon>Fabales</taxon>
        <taxon>Fabaceae</taxon>
        <taxon>Papilionoideae</taxon>
        <taxon>50 kb inversion clade</taxon>
        <taxon>NPAAA clade</taxon>
        <taxon>Hologalegina</taxon>
        <taxon>IRL clade</taxon>
        <taxon>Trifolieae</taxon>
        <taxon>Trifolium</taxon>
    </lineage>
</organism>
<comment type="caution">
    <text evidence="1">The sequence shown here is derived from an EMBL/GenBank/DDBJ whole genome shotgun (WGS) entry which is preliminary data.</text>
</comment>
<feature type="non-terminal residue" evidence="1">
    <location>
        <position position="190"/>
    </location>
</feature>
<keyword evidence="2" id="KW-1185">Reference proteome</keyword>
<accession>A0A392P7T8</accession>
<sequence length="190" mass="21425">MTTIGTVLAIASIKNWYIHQLDVDNAFLPGDLEENCLLVTVWKKLLPLSHNCTIAPTSTHFKAAHKVLRYLKGNLGTDLFFPINSSIQLLGFSDADWGGCIDSRRSITYYCFFLGQSLICWKSKKHLTVSKSSSEAEYRALASATCELQWLSYLLRDLQVTTDKLHALYCDSQSALHIASNPVFHERTKH</sequence>
<dbReference type="AlphaFoldDB" id="A0A392P7T8"/>
<protein>
    <submittedName>
        <fullName evidence="1">Copia protein</fullName>
    </submittedName>
</protein>